<evidence type="ECO:0000259" key="2">
    <source>
        <dbReference type="PROSITE" id="PS50206"/>
    </source>
</evidence>
<dbReference type="CDD" id="cd01518">
    <property type="entry name" value="RHOD_YceA"/>
    <property type="match status" value="1"/>
</dbReference>
<dbReference type="EMBL" id="SDHX01000001">
    <property type="protein sequence ID" value="RXK56492.1"/>
    <property type="molecule type" value="Genomic_DNA"/>
</dbReference>
<dbReference type="EC" id="1.14.-.-" evidence="1"/>
<dbReference type="SUPFAM" id="SSF52821">
    <property type="entry name" value="Rhodanese/Cell cycle control phosphatase"/>
    <property type="match status" value="1"/>
</dbReference>
<comment type="catalytic activity">
    <reaction evidence="1">
        <text>uridine(34) in tRNA + AH2 + O2 = 5-hydroxyuridine(34) in tRNA + A + H2O</text>
        <dbReference type="Rhea" id="RHEA:64224"/>
        <dbReference type="Rhea" id="RHEA-COMP:11727"/>
        <dbReference type="Rhea" id="RHEA-COMP:13381"/>
        <dbReference type="ChEBI" id="CHEBI:13193"/>
        <dbReference type="ChEBI" id="CHEBI:15377"/>
        <dbReference type="ChEBI" id="CHEBI:15379"/>
        <dbReference type="ChEBI" id="CHEBI:17499"/>
        <dbReference type="ChEBI" id="CHEBI:65315"/>
        <dbReference type="ChEBI" id="CHEBI:136877"/>
    </reaction>
</comment>
<dbReference type="HAMAP" id="MF_00469">
    <property type="entry name" value="TrhO"/>
    <property type="match status" value="1"/>
</dbReference>
<dbReference type="Gene3D" id="3.40.250.10">
    <property type="entry name" value="Rhodanese-like domain"/>
    <property type="match status" value="1"/>
</dbReference>
<dbReference type="Pfam" id="PF00581">
    <property type="entry name" value="Rhodanese"/>
    <property type="match status" value="1"/>
</dbReference>
<dbReference type="Proteomes" id="UP000290218">
    <property type="component" value="Unassembled WGS sequence"/>
</dbReference>
<dbReference type="PANTHER" id="PTHR43268:SF3">
    <property type="entry name" value="RHODANESE-LIKE DOMAIN-CONTAINING PROTEIN 7-RELATED"/>
    <property type="match status" value="1"/>
</dbReference>
<dbReference type="RefSeq" id="WP_129047860.1">
    <property type="nucleotide sequence ID" value="NZ_SDHX01000001.1"/>
</dbReference>
<organism evidence="3 4">
    <name type="scientific">Oleiharenicola lentus</name>
    <dbReference type="NCBI Taxonomy" id="2508720"/>
    <lineage>
        <taxon>Bacteria</taxon>
        <taxon>Pseudomonadati</taxon>
        <taxon>Verrucomicrobiota</taxon>
        <taxon>Opitutia</taxon>
        <taxon>Opitutales</taxon>
        <taxon>Opitutaceae</taxon>
        <taxon>Oleiharenicola</taxon>
    </lineage>
</organism>
<keyword evidence="1" id="KW-0560">Oxidoreductase</keyword>
<dbReference type="InterPro" id="IPR020936">
    <property type="entry name" value="TrhO"/>
</dbReference>
<proteinExistence type="inferred from homology"/>
<comment type="function">
    <text evidence="1">Catalyzes oxygen-dependent 5-hydroxyuridine (ho5U) modification at position 34 in tRNAs.</text>
</comment>
<dbReference type="SMART" id="SM00450">
    <property type="entry name" value="RHOD"/>
    <property type="match status" value="1"/>
</dbReference>
<sequence>MPACVNLSAYKFAPLADLPALRDQLKAVAAAGSLKGTILLSPEGINLFVAGERAALDSLLAAIRAVPGLADLTPKESAGAQQPFRRMLVKIKREIIAFGVPGIDPARHPAPGLAPRTLRQWLDEGRPVTLLDTRNDYEIAAGTFRGARPAGIRHFRDFPRAADALPGEMKDQTVVTFCTGGIRCEKAAPYLLQAGFKNVFQLDGGILKYFEECGAAHFEGACFVFDDRVSLDASLRETKS</sequence>
<reference evidence="3 4" key="1">
    <citation type="submission" date="2019-01" db="EMBL/GenBank/DDBJ databases">
        <title>Lacunisphaera sp. strain TWA-58.</title>
        <authorList>
            <person name="Chen W.-M."/>
        </authorList>
    </citation>
    <scope>NUCLEOTIDE SEQUENCE [LARGE SCALE GENOMIC DNA]</scope>
    <source>
        <strain evidence="3 4">TWA-58</strain>
    </source>
</reference>
<dbReference type="InterPro" id="IPR040503">
    <property type="entry name" value="TRHO_N"/>
</dbReference>
<dbReference type="AlphaFoldDB" id="A0A4Q1CC53"/>
<comment type="similarity">
    <text evidence="1">Belongs to the TrhO family.</text>
</comment>
<dbReference type="GO" id="GO:0016705">
    <property type="term" value="F:oxidoreductase activity, acting on paired donors, with incorporation or reduction of molecular oxygen"/>
    <property type="evidence" value="ECO:0007669"/>
    <property type="project" value="UniProtKB-UniRule"/>
</dbReference>
<dbReference type="InterPro" id="IPR001763">
    <property type="entry name" value="Rhodanese-like_dom"/>
</dbReference>
<name>A0A4Q1CC53_9BACT</name>
<protein>
    <recommendedName>
        <fullName evidence="1">tRNA uridine(34) hydroxylase</fullName>
        <ecNumber evidence="1">1.14.-.-</ecNumber>
    </recommendedName>
    <alternativeName>
        <fullName evidence="1">tRNA hydroxylation protein O</fullName>
    </alternativeName>
</protein>
<feature type="domain" description="Rhodanese" evidence="2">
    <location>
        <begin position="124"/>
        <end position="218"/>
    </location>
</feature>
<dbReference type="Pfam" id="PF17773">
    <property type="entry name" value="UPF0176_N"/>
    <property type="match status" value="1"/>
</dbReference>
<dbReference type="PANTHER" id="PTHR43268">
    <property type="entry name" value="THIOSULFATE SULFURTRANSFERASE/RHODANESE-LIKE DOMAIN-CONTAINING PROTEIN 2"/>
    <property type="match status" value="1"/>
</dbReference>
<evidence type="ECO:0000313" key="4">
    <source>
        <dbReference type="Proteomes" id="UP000290218"/>
    </source>
</evidence>
<gene>
    <name evidence="1" type="primary">trhO</name>
    <name evidence="3" type="ORF">ESB00_11685</name>
</gene>
<dbReference type="GO" id="GO:0016740">
    <property type="term" value="F:transferase activity"/>
    <property type="evidence" value="ECO:0007669"/>
    <property type="project" value="UniProtKB-KW"/>
</dbReference>
<dbReference type="Gene3D" id="3.30.70.100">
    <property type="match status" value="1"/>
</dbReference>
<dbReference type="OrthoDB" id="9778326at2"/>
<comment type="caution">
    <text evidence="3">The sequence shown here is derived from an EMBL/GenBank/DDBJ whole genome shotgun (WGS) entry which is preliminary data.</text>
</comment>
<keyword evidence="1" id="KW-0819">tRNA processing</keyword>
<dbReference type="PROSITE" id="PS50206">
    <property type="entry name" value="RHODANESE_3"/>
    <property type="match status" value="1"/>
</dbReference>
<evidence type="ECO:0000313" key="3">
    <source>
        <dbReference type="EMBL" id="RXK56492.1"/>
    </source>
</evidence>
<dbReference type="GO" id="GO:0006400">
    <property type="term" value="P:tRNA modification"/>
    <property type="evidence" value="ECO:0007669"/>
    <property type="project" value="UniProtKB-UniRule"/>
</dbReference>
<accession>A0A4Q1CC53</accession>
<keyword evidence="3" id="KW-0808">Transferase</keyword>
<dbReference type="InterPro" id="IPR036873">
    <property type="entry name" value="Rhodanese-like_dom_sf"/>
</dbReference>
<evidence type="ECO:0000256" key="1">
    <source>
        <dbReference type="HAMAP-Rule" id="MF_00469"/>
    </source>
</evidence>
<keyword evidence="4" id="KW-1185">Reference proteome</keyword>